<sequence>MDVANATPVRTLLVSDVHLGCKHSQSRKFLTFLRQFKPESLYIVGDFIDTWKINTGWYWPRDCDEIISHLVTLSQQGTKIHYVPGNHDSFLRNPALRAFLPIDLPKFEVGNEFVFETLGGWRFLVTHGDLFDVFETHAQWASRGSSVFYDACLSANWWFHRMLLGEDHNPYGICAILKDRVKRCVRFISSYEAKILQHARVRDCNGVICGHIHTPDIVSNDSMVYCNTGDWVENCTALVESNDGRIHLLQRYGEDVLLDLPNRKPPLEPCLENEMAEEVAA</sequence>
<dbReference type="InterPro" id="IPR043461">
    <property type="entry name" value="LpxH-like"/>
</dbReference>
<evidence type="ECO:0000256" key="4">
    <source>
        <dbReference type="ARBA" id="ARBA00023136"/>
    </source>
</evidence>
<keyword evidence="5" id="KW-0464">Manganese</keyword>
<accession>A0ABP8M9J9</accession>
<name>A0ABP8M9J9_9BACT</name>
<dbReference type="InterPro" id="IPR029052">
    <property type="entry name" value="Metallo-depent_PP-like"/>
</dbReference>
<evidence type="ECO:0000256" key="5">
    <source>
        <dbReference type="ARBA" id="ARBA00023211"/>
    </source>
</evidence>
<comment type="caution">
    <text evidence="7">The sequence shown here is derived from an EMBL/GenBank/DDBJ whole genome shotgun (WGS) entry which is preliminary data.</text>
</comment>
<dbReference type="PANTHER" id="PTHR34990">
    <property type="entry name" value="UDP-2,3-DIACYLGLUCOSAMINE HYDROLASE-RELATED"/>
    <property type="match status" value="1"/>
</dbReference>
<keyword evidence="8" id="KW-1185">Reference proteome</keyword>
<keyword evidence="2" id="KW-0997">Cell inner membrane</keyword>
<evidence type="ECO:0000259" key="6">
    <source>
        <dbReference type="Pfam" id="PF00149"/>
    </source>
</evidence>
<evidence type="ECO:0000313" key="7">
    <source>
        <dbReference type="EMBL" id="GAA4445298.1"/>
    </source>
</evidence>
<evidence type="ECO:0000256" key="1">
    <source>
        <dbReference type="ARBA" id="ARBA00022475"/>
    </source>
</evidence>
<dbReference type="Pfam" id="PF00149">
    <property type="entry name" value="Metallophos"/>
    <property type="match status" value="1"/>
</dbReference>
<dbReference type="Proteomes" id="UP001500840">
    <property type="component" value="Unassembled WGS sequence"/>
</dbReference>
<proteinExistence type="predicted"/>
<reference evidence="8" key="1">
    <citation type="journal article" date="2019" name="Int. J. Syst. Evol. Microbiol.">
        <title>The Global Catalogue of Microorganisms (GCM) 10K type strain sequencing project: providing services to taxonomists for standard genome sequencing and annotation.</title>
        <authorList>
            <consortium name="The Broad Institute Genomics Platform"/>
            <consortium name="The Broad Institute Genome Sequencing Center for Infectious Disease"/>
            <person name="Wu L."/>
            <person name="Ma J."/>
        </authorList>
    </citation>
    <scope>NUCLEOTIDE SEQUENCE [LARGE SCALE GENOMIC DNA]</scope>
    <source>
        <strain evidence="8">JCM 17759</strain>
    </source>
</reference>
<dbReference type="CDD" id="cd07398">
    <property type="entry name" value="MPP_YbbF-LpxH"/>
    <property type="match status" value="1"/>
</dbReference>
<dbReference type="RefSeq" id="WP_345319022.1">
    <property type="nucleotide sequence ID" value="NZ_BAABGA010000006.1"/>
</dbReference>
<keyword evidence="4" id="KW-0472">Membrane</keyword>
<evidence type="ECO:0000256" key="2">
    <source>
        <dbReference type="ARBA" id="ARBA00022519"/>
    </source>
</evidence>
<keyword evidence="3" id="KW-0479">Metal-binding</keyword>
<protein>
    <submittedName>
        <fullName evidence="7">UDP-2,3-diacylglucosamine diphosphatase</fullName>
    </submittedName>
</protein>
<dbReference type="EMBL" id="BAABGA010000006">
    <property type="protein sequence ID" value="GAA4445298.1"/>
    <property type="molecule type" value="Genomic_DNA"/>
</dbReference>
<feature type="domain" description="Calcineurin-like phosphoesterase" evidence="6">
    <location>
        <begin position="10"/>
        <end position="215"/>
    </location>
</feature>
<evidence type="ECO:0000256" key="3">
    <source>
        <dbReference type="ARBA" id="ARBA00022723"/>
    </source>
</evidence>
<evidence type="ECO:0000313" key="8">
    <source>
        <dbReference type="Proteomes" id="UP001500840"/>
    </source>
</evidence>
<organism evidence="7 8">
    <name type="scientific">Novipirellula rosea</name>
    <dbReference type="NCBI Taxonomy" id="1031540"/>
    <lineage>
        <taxon>Bacteria</taxon>
        <taxon>Pseudomonadati</taxon>
        <taxon>Planctomycetota</taxon>
        <taxon>Planctomycetia</taxon>
        <taxon>Pirellulales</taxon>
        <taxon>Pirellulaceae</taxon>
        <taxon>Novipirellula</taxon>
    </lineage>
</organism>
<dbReference type="PANTHER" id="PTHR34990:SF2">
    <property type="entry name" value="BLL8164 PROTEIN"/>
    <property type="match status" value="1"/>
</dbReference>
<dbReference type="InterPro" id="IPR004843">
    <property type="entry name" value="Calcineurin-like_PHP"/>
</dbReference>
<dbReference type="Gene3D" id="3.60.21.10">
    <property type="match status" value="1"/>
</dbReference>
<dbReference type="SUPFAM" id="SSF56300">
    <property type="entry name" value="Metallo-dependent phosphatases"/>
    <property type="match status" value="1"/>
</dbReference>
<keyword evidence="1" id="KW-1003">Cell membrane</keyword>
<gene>
    <name evidence="7" type="ORF">GCM10023156_04730</name>
</gene>